<reference evidence="2 4" key="2">
    <citation type="journal article" date="2013" name="Nature">
        <title>Insights into bilaterian evolution from three spiralian genomes.</title>
        <authorList>
            <person name="Simakov O."/>
            <person name="Marletaz F."/>
            <person name="Cho S.J."/>
            <person name="Edsinger-Gonzales E."/>
            <person name="Havlak P."/>
            <person name="Hellsten U."/>
            <person name="Kuo D.H."/>
            <person name="Larsson T."/>
            <person name="Lv J."/>
            <person name="Arendt D."/>
            <person name="Savage R."/>
            <person name="Osoegawa K."/>
            <person name="de Jong P."/>
            <person name="Grimwood J."/>
            <person name="Chapman J.A."/>
            <person name="Shapiro H."/>
            <person name="Aerts A."/>
            <person name="Otillar R.P."/>
            <person name="Terry A.Y."/>
            <person name="Boore J.L."/>
            <person name="Grigoriev I.V."/>
            <person name="Lindberg D.R."/>
            <person name="Seaver E.C."/>
            <person name="Weisblat D.A."/>
            <person name="Putnam N.H."/>
            <person name="Rokhsar D.S."/>
        </authorList>
    </citation>
    <scope>NUCLEOTIDE SEQUENCE</scope>
    <source>
        <strain evidence="2 4">I ESC-2004</strain>
    </source>
</reference>
<sequence length="239" mass="27328">MHQDALWTLELGKKRNFTNFQWICHAHSFCVQQFLFVFQPNDLPSESDFHLQEENPTDGETEERNDLDTDEITLSSQRLVVSPSLSSMEEEVVTYIGGATVHSMKTKKDGKCLECMALLDIKASKPNIFISLKNYTEGALTNITPPLQRLAFTFETFFKNIIDEALVSPHPRAHILSSFHSSMPDFSLLQCSEHGDFAAKSFLNLYSINRIFFAVKLINQRIRAGRKGSELNKCKKWNF</sequence>
<dbReference type="EMBL" id="KB311411">
    <property type="protein sequence ID" value="ELT89356.1"/>
    <property type="molecule type" value="Genomic_DNA"/>
</dbReference>
<name>R7TE73_CAPTE</name>
<feature type="region of interest" description="Disordered" evidence="1">
    <location>
        <begin position="47"/>
        <end position="69"/>
    </location>
</feature>
<protein>
    <submittedName>
        <fullName evidence="2 3">Uncharacterized protein</fullName>
    </submittedName>
</protein>
<keyword evidence="4" id="KW-1185">Reference proteome</keyword>
<dbReference type="HOGENOM" id="CLU_1162117_0_0_1"/>
<evidence type="ECO:0000313" key="3">
    <source>
        <dbReference type="EnsemblMetazoa" id="CapteP207320"/>
    </source>
</evidence>
<dbReference type="Proteomes" id="UP000014760">
    <property type="component" value="Unassembled WGS sequence"/>
</dbReference>
<proteinExistence type="predicted"/>
<gene>
    <name evidence="2" type="ORF">CAPTEDRAFT_207320</name>
</gene>
<reference evidence="3" key="3">
    <citation type="submission" date="2015-06" db="UniProtKB">
        <authorList>
            <consortium name="EnsemblMetazoa"/>
        </authorList>
    </citation>
    <scope>IDENTIFICATION</scope>
</reference>
<organism evidence="2">
    <name type="scientific">Capitella teleta</name>
    <name type="common">Polychaete worm</name>
    <dbReference type="NCBI Taxonomy" id="283909"/>
    <lineage>
        <taxon>Eukaryota</taxon>
        <taxon>Metazoa</taxon>
        <taxon>Spiralia</taxon>
        <taxon>Lophotrochozoa</taxon>
        <taxon>Annelida</taxon>
        <taxon>Polychaeta</taxon>
        <taxon>Sedentaria</taxon>
        <taxon>Scolecida</taxon>
        <taxon>Capitellidae</taxon>
        <taxon>Capitella</taxon>
    </lineage>
</organism>
<evidence type="ECO:0000313" key="2">
    <source>
        <dbReference type="EMBL" id="ELT89356.1"/>
    </source>
</evidence>
<reference evidence="4" key="1">
    <citation type="submission" date="2012-12" db="EMBL/GenBank/DDBJ databases">
        <authorList>
            <person name="Hellsten U."/>
            <person name="Grimwood J."/>
            <person name="Chapman J.A."/>
            <person name="Shapiro H."/>
            <person name="Aerts A."/>
            <person name="Otillar R.P."/>
            <person name="Terry A.Y."/>
            <person name="Boore J.L."/>
            <person name="Simakov O."/>
            <person name="Marletaz F."/>
            <person name="Cho S.-J."/>
            <person name="Edsinger-Gonzales E."/>
            <person name="Havlak P."/>
            <person name="Kuo D.-H."/>
            <person name="Larsson T."/>
            <person name="Lv J."/>
            <person name="Arendt D."/>
            <person name="Savage R."/>
            <person name="Osoegawa K."/>
            <person name="de Jong P."/>
            <person name="Lindberg D.R."/>
            <person name="Seaver E.C."/>
            <person name="Weisblat D.A."/>
            <person name="Putnam N.H."/>
            <person name="Grigoriev I.V."/>
            <person name="Rokhsar D.S."/>
        </authorList>
    </citation>
    <scope>NUCLEOTIDE SEQUENCE</scope>
    <source>
        <strain evidence="4">I ESC-2004</strain>
    </source>
</reference>
<evidence type="ECO:0000256" key="1">
    <source>
        <dbReference type="SAM" id="MobiDB-lite"/>
    </source>
</evidence>
<dbReference type="AlphaFoldDB" id="R7TE73"/>
<evidence type="ECO:0000313" key="4">
    <source>
        <dbReference type="Proteomes" id="UP000014760"/>
    </source>
</evidence>
<accession>R7TE73</accession>
<dbReference type="EnsemblMetazoa" id="CapteT207320">
    <property type="protein sequence ID" value="CapteP207320"/>
    <property type="gene ID" value="CapteG207320"/>
</dbReference>
<dbReference type="EMBL" id="AMQN01032760">
    <property type="status" value="NOT_ANNOTATED_CDS"/>
    <property type="molecule type" value="Genomic_DNA"/>
</dbReference>